<feature type="chain" id="PRO_5003378568" evidence="1">
    <location>
        <begin position="24"/>
        <end position="84"/>
    </location>
</feature>
<protein>
    <submittedName>
        <fullName evidence="2">Venom protein</fullName>
    </submittedName>
</protein>
<feature type="signal peptide" evidence="1">
    <location>
        <begin position="1"/>
        <end position="23"/>
    </location>
</feature>
<dbReference type="AlphaFoldDB" id="F8THJ5"/>
<keyword evidence="1" id="KW-0732">Signal</keyword>
<organism evidence="2">
    <name type="scientific">Hottentotta judaicus</name>
    <name type="common">Black scorpion</name>
    <name type="synonym">Buthotus judaicus</name>
    <dbReference type="NCBI Taxonomy" id="6863"/>
    <lineage>
        <taxon>Eukaryota</taxon>
        <taxon>Metazoa</taxon>
        <taxon>Ecdysozoa</taxon>
        <taxon>Arthropoda</taxon>
        <taxon>Chelicerata</taxon>
        <taxon>Arachnida</taxon>
        <taxon>Scorpiones</taxon>
        <taxon>Buthida</taxon>
        <taxon>Buthoidea</taxon>
        <taxon>Buthidae</taxon>
        <taxon>Hottentotta</taxon>
    </lineage>
</organism>
<proteinExistence type="evidence at transcript level"/>
<reference evidence="2" key="1">
    <citation type="journal article" date="2011" name="Toxicon">
        <title>The tale of a resting gland: transcriptome of a replete venom gland from the scorpion Hottentotta judaicus.</title>
        <authorList>
            <person name="Morgenstern D."/>
            <person name="Rohde B.H."/>
            <person name="King G.F."/>
            <person name="Tal T."/>
            <person name="Sher D."/>
            <person name="Zlotkin E."/>
        </authorList>
    </citation>
    <scope>NUCLEOTIDE SEQUENCE</scope>
    <source>
        <tissue evidence="2">Telson</tissue>
    </source>
</reference>
<dbReference type="EMBL" id="HQ906938">
    <property type="protein sequence ID" value="ADY62660.1"/>
    <property type="molecule type" value="mRNA"/>
</dbReference>
<name>F8THJ5_HOTJU</name>
<sequence length="84" mass="9457">MSKPKMFQILVAFCLLFNHICFCLEEGEEESRFFFNFIFSAEGRKILQCLGSFGFSYSLTTDMASKLAAQEKLCNCTGSAIKST</sequence>
<accession>F8THJ5</accession>
<evidence type="ECO:0000256" key="1">
    <source>
        <dbReference type="SAM" id="SignalP"/>
    </source>
</evidence>
<evidence type="ECO:0000313" key="2">
    <source>
        <dbReference type="EMBL" id="ADY62660.1"/>
    </source>
</evidence>